<sequence>MTEPIALVFAHPDDETFLSAALIRRLADEGNAPVLLLATKGDAGKKNGAFAHLSNEELAELREAEMSRAAEILGLSAVEHLAYPDGKLQEADEAEFVRRVAGFLNRHRSPVVVTFPEDGGNYHPDHMAISRIATKAVLDGWCPHVEKLYYILSAPLAEKGVQPAFRLDTEPYWPVKAAALRAHDSQALAIERYFGPLDAFPEQRRYEAFVLAWERGEAWPKRTETWITDRLNS</sequence>
<gene>
    <name evidence="1" type="ORF">GNP93_02135</name>
</gene>
<dbReference type="PANTHER" id="PTHR12993:SF11">
    <property type="entry name" value="N-ACETYLGLUCOSAMINYL-PHOSPHATIDYLINOSITOL DE-N-ACETYLASE"/>
    <property type="match status" value="1"/>
</dbReference>
<dbReference type="PANTHER" id="PTHR12993">
    <property type="entry name" value="N-ACETYLGLUCOSAMINYL-PHOSPHATIDYLINOSITOL DE-N-ACETYLASE-RELATED"/>
    <property type="match status" value="1"/>
</dbReference>
<reference evidence="1 2" key="1">
    <citation type="submission" date="2019-11" db="EMBL/GenBank/DDBJ databases">
        <title>Draft genome sequences of five Paenibacillus species of dairy origin.</title>
        <authorList>
            <person name="Olajide A.M."/>
            <person name="Chen S."/>
            <person name="Lapointe G."/>
        </authorList>
    </citation>
    <scope>NUCLEOTIDE SEQUENCE [LARGE SCALE GENOMIC DNA]</scope>
    <source>
        <strain evidence="1 2">2CS3</strain>
    </source>
</reference>
<name>A0A7X2Z710_9BACL</name>
<proteinExistence type="predicted"/>
<dbReference type="AlphaFoldDB" id="A0A7X2Z710"/>
<dbReference type="InterPro" id="IPR003737">
    <property type="entry name" value="GlcNAc_PI_deacetylase-related"/>
</dbReference>
<keyword evidence="2" id="KW-1185">Reference proteome</keyword>
<protein>
    <submittedName>
        <fullName evidence="1">PIG-L family deacetylase</fullName>
    </submittedName>
</protein>
<comment type="caution">
    <text evidence="1">The sequence shown here is derived from an EMBL/GenBank/DDBJ whole genome shotgun (WGS) entry which is preliminary data.</text>
</comment>
<dbReference type="Pfam" id="PF02585">
    <property type="entry name" value="PIG-L"/>
    <property type="match status" value="1"/>
</dbReference>
<dbReference type="InterPro" id="IPR024078">
    <property type="entry name" value="LmbE-like_dom_sf"/>
</dbReference>
<evidence type="ECO:0000313" key="2">
    <source>
        <dbReference type="Proteomes" id="UP000450917"/>
    </source>
</evidence>
<organism evidence="1 2">
    <name type="scientific">Paenibacillus validus</name>
    <dbReference type="NCBI Taxonomy" id="44253"/>
    <lineage>
        <taxon>Bacteria</taxon>
        <taxon>Bacillati</taxon>
        <taxon>Bacillota</taxon>
        <taxon>Bacilli</taxon>
        <taxon>Bacillales</taxon>
        <taxon>Paenibacillaceae</taxon>
        <taxon>Paenibacillus</taxon>
    </lineage>
</organism>
<dbReference type="SUPFAM" id="SSF102588">
    <property type="entry name" value="LmbE-like"/>
    <property type="match status" value="1"/>
</dbReference>
<dbReference type="RefSeq" id="WP_127607007.1">
    <property type="nucleotide sequence ID" value="NZ_JARTHJ010000265.1"/>
</dbReference>
<dbReference type="Gene3D" id="3.40.50.10320">
    <property type="entry name" value="LmbE-like"/>
    <property type="match status" value="1"/>
</dbReference>
<evidence type="ECO:0000313" key="1">
    <source>
        <dbReference type="EMBL" id="MUG69468.1"/>
    </source>
</evidence>
<dbReference type="EMBL" id="WNZX01000001">
    <property type="protein sequence ID" value="MUG69468.1"/>
    <property type="molecule type" value="Genomic_DNA"/>
</dbReference>
<dbReference type="Proteomes" id="UP000450917">
    <property type="component" value="Unassembled WGS sequence"/>
</dbReference>
<dbReference type="GO" id="GO:0016811">
    <property type="term" value="F:hydrolase activity, acting on carbon-nitrogen (but not peptide) bonds, in linear amides"/>
    <property type="evidence" value="ECO:0007669"/>
    <property type="project" value="TreeGrafter"/>
</dbReference>
<accession>A0A7X2Z710</accession>